<sequence>MLVVGDLQALVEGLTSEAPVGVVAVDIHAVGVGEQTEGVVQERAAARVLLGVGGEALVDVGQPGTDAILMTFQGG</sequence>
<comment type="caution">
    <text evidence="1">The sequence shown here is derived from an EMBL/GenBank/DDBJ whole genome shotgun (WGS) entry which is preliminary data.</text>
</comment>
<accession>A0AB35XF78</accession>
<evidence type="ECO:0000313" key="1">
    <source>
        <dbReference type="EMBL" id="MEH1545782.1"/>
    </source>
</evidence>
<protein>
    <submittedName>
        <fullName evidence="1">Uncharacterized protein</fullName>
    </submittedName>
</protein>
<dbReference type="Proteomes" id="UP001309299">
    <property type="component" value="Unassembled WGS sequence"/>
</dbReference>
<gene>
    <name evidence="1" type="ORF">V7F78_01855</name>
</gene>
<proteinExistence type="predicted"/>
<dbReference type="AlphaFoldDB" id="A0AB35XF78"/>
<reference evidence="1" key="1">
    <citation type="submission" date="2024-02" db="EMBL/GenBank/DDBJ databases">
        <title>Bacterial skin colonization with Propionibacterium avidum as a risk factor for Periprosthetic Joint Infections - a single-center prospective study.</title>
        <authorList>
            <person name="Achermann Y."/>
        </authorList>
    </citation>
    <scope>NUCLEOTIDE SEQUENCE</scope>
    <source>
        <strain evidence="1">PAVI-2017310195</strain>
    </source>
</reference>
<name>A0AB35XF78_9ACTN</name>
<dbReference type="EMBL" id="JBAKUA010000002">
    <property type="protein sequence ID" value="MEH1545782.1"/>
    <property type="molecule type" value="Genomic_DNA"/>
</dbReference>
<dbReference type="RefSeq" id="WP_222704492.1">
    <property type="nucleotide sequence ID" value="NZ_CABKSM010000001.1"/>
</dbReference>
<organism evidence="1 2">
    <name type="scientific">Cutibacterium avidum</name>
    <dbReference type="NCBI Taxonomy" id="33010"/>
    <lineage>
        <taxon>Bacteria</taxon>
        <taxon>Bacillati</taxon>
        <taxon>Actinomycetota</taxon>
        <taxon>Actinomycetes</taxon>
        <taxon>Propionibacteriales</taxon>
        <taxon>Propionibacteriaceae</taxon>
        <taxon>Cutibacterium</taxon>
    </lineage>
</organism>
<evidence type="ECO:0000313" key="2">
    <source>
        <dbReference type="Proteomes" id="UP001309299"/>
    </source>
</evidence>